<comment type="catalytic activity">
    <reaction evidence="2">
        <text>phosphonoacetaldehyde + H2O = acetaldehyde + phosphate + H(+)</text>
        <dbReference type="Rhea" id="RHEA:18905"/>
        <dbReference type="ChEBI" id="CHEBI:15343"/>
        <dbReference type="ChEBI" id="CHEBI:15377"/>
        <dbReference type="ChEBI" id="CHEBI:15378"/>
        <dbReference type="ChEBI" id="CHEBI:43474"/>
        <dbReference type="ChEBI" id="CHEBI:58383"/>
        <dbReference type="EC" id="3.11.1.1"/>
    </reaction>
</comment>
<comment type="subunit">
    <text evidence="2">Homodimer.</text>
</comment>
<dbReference type="GO" id="GO:0006281">
    <property type="term" value="P:DNA repair"/>
    <property type="evidence" value="ECO:0007669"/>
    <property type="project" value="TreeGrafter"/>
</dbReference>
<dbReference type="InterPro" id="IPR023214">
    <property type="entry name" value="HAD_sf"/>
</dbReference>
<dbReference type="InterPro" id="IPR023198">
    <property type="entry name" value="PGP-like_dom2"/>
</dbReference>
<accession>A0A9D2N1R5</accession>
<evidence type="ECO:0000313" key="4">
    <source>
        <dbReference type="Proteomes" id="UP000823910"/>
    </source>
</evidence>
<dbReference type="InterPro" id="IPR050155">
    <property type="entry name" value="HAD-like_hydrolase_sf"/>
</dbReference>
<proteinExistence type="inferred from homology"/>
<sequence length="271" mass="30330">MKTMDTIRMIVFDWAGTTVDYGSSAPAEVFDRVFTAEGIHLTREEINKPMGLEKKAHIRSLLESPSGSSQWEKVHGAAWTEEDVERLYESFEKELYQVVAEYSVPISGVVETVEQLRSQGLAIASTTGYNSRMMEQVLPRAKELGYEADCVVTPDVTGMGRPTPFMLFECMRRMKVYPPQAVVKVGDTVADILEGKNAGAWSVGILTGSNLLGLTEEEYEAMEPEQLKQCKRKAADRYREAGADLVIDSIRELPLAVEEINRRLAKKEAER</sequence>
<dbReference type="Gene3D" id="3.40.50.1000">
    <property type="entry name" value="HAD superfamily/HAD-like"/>
    <property type="match status" value="1"/>
</dbReference>
<feature type="binding site" evidence="2">
    <location>
        <position position="13"/>
    </location>
    <ligand>
        <name>Mg(2+)</name>
        <dbReference type="ChEBI" id="CHEBI:18420"/>
    </ligand>
</feature>
<feature type="binding site" evidence="2">
    <location>
        <position position="187"/>
    </location>
    <ligand>
        <name>Mg(2+)</name>
        <dbReference type="ChEBI" id="CHEBI:18420"/>
    </ligand>
</feature>
<dbReference type="HAMAP" id="MF_01375">
    <property type="entry name" value="PhnX"/>
    <property type="match status" value="1"/>
</dbReference>
<gene>
    <name evidence="2" type="primary">phnX</name>
    <name evidence="3" type="ORF">H9704_10225</name>
</gene>
<feature type="active site" description="Schiff-base intermediate with substrate" evidence="2">
    <location>
        <position position="54"/>
    </location>
</feature>
<dbReference type="NCBIfam" id="TIGR01422">
    <property type="entry name" value="phosphonatase"/>
    <property type="match status" value="1"/>
</dbReference>
<dbReference type="NCBIfam" id="TIGR01509">
    <property type="entry name" value="HAD-SF-IA-v3"/>
    <property type="match status" value="1"/>
</dbReference>
<dbReference type="Gene3D" id="1.10.150.240">
    <property type="entry name" value="Putative phosphatase, domain 2"/>
    <property type="match status" value="1"/>
</dbReference>
<dbReference type="InterPro" id="IPR036412">
    <property type="entry name" value="HAD-like_sf"/>
</dbReference>
<dbReference type="EMBL" id="DWWT01000050">
    <property type="protein sequence ID" value="HJC06511.1"/>
    <property type="molecule type" value="Genomic_DNA"/>
</dbReference>
<comment type="cofactor">
    <cofactor evidence="2">
        <name>Mg(2+)</name>
        <dbReference type="ChEBI" id="CHEBI:18420"/>
    </cofactor>
    <text evidence="2">Binds 1 Mg(2+) ion per subunit.</text>
</comment>
<evidence type="ECO:0000256" key="1">
    <source>
        <dbReference type="ARBA" id="ARBA00023270"/>
    </source>
</evidence>
<keyword evidence="1 2" id="KW-0704">Schiff base</keyword>
<name>A0A9D2N1R5_9FIRM</name>
<comment type="function">
    <text evidence="2">Involved in phosphonate degradation.</text>
</comment>
<keyword evidence="2 3" id="KW-0378">Hydrolase</keyword>
<reference evidence="3" key="1">
    <citation type="journal article" date="2021" name="PeerJ">
        <title>Extensive microbial diversity within the chicken gut microbiome revealed by metagenomics and culture.</title>
        <authorList>
            <person name="Gilroy R."/>
            <person name="Ravi A."/>
            <person name="Getino M."/>
            <person name="Pursley I."/>
            <person name="Horton D.L."/>
            <person name="Alikhan N.F."/>
            <person name="Baker D."/>
            <person name="Gharbi K."/>
            <person name="Hall N."/>
            <person name="Watson M."/>
            <person name="Adriaenssens E.M."/>
            <person name="Foster-Nyarko E."/>
            <person name="Jarju S."/>
            <person name="Secka A."/>
            <person name="Antonio M."/>
            <person name="Oren A."/>
            <person name="Chaudhuri R.R."/>
            <person name="La Ragione R."/>
            <person name="Hildebrand F."/>
            <person name="Pallen M.J."/>
        </authorList>
    </citation>
    <scope>NUCLEOTIDE SEQUENCE</scope>
    <source>
        <strain evidence="3">CHK180-15479</strain>
    </source>
</reference>
<dbReference type="Proteomes" id="UP000823910">
    <property type="component" value="Unassembled WGS sequence"/>
</dbReference>
<evidence type="ECO:0000256" key="2">
    <source>
        <dbReference type="HAMAP-Rule" id="MF_01375"/>
    </source>
</evidence>
<evidence type="ECO:0000313" key="3">
    <source>
        <dbReference type="EMBL" id="HJC06511.1"/>
    </source>
</evidence>
<dbReference type="PANTHER" id="PTHR43434">
    <property type="entry name" value="PHOSPHOGLYCOLATE PHOSPHATASE"/>
    <property type="match status" value="1"/>
</dbReference>
<dbReference type="GO" id="GO:0019700">
    <property type="term" value="P:organic phosphonate catabolic process"/>
    <property type="evidence" value="ECO:0007669"/>
    <property type="project" value="InterPro"/>
</dbReference>
<dbReference type="GO" id="GO:0005829">
    <property type="term" value="C:cytosol"/>
    <property type="evidence" value="ECO:0007669"/>
    <property type="project" value="TreeGrafter"/>
</dbReference>
<dbReference type="InterPro" id="IPR006323">
    <property type="entry name" value="Phosphonoacetald_hydro"/>
</dbReference>
<dbReference type="EC" id="3.11.1.1" evidence="2"/>
<feature type="active site" description="Nucleophile" evidence="2">
    <location>
        <position position="13"/>
    </location>
</feature>
<comment type="similarity">
    <text evidence="2">Belongs to the HAD-like hydrolase superfamily. PhnX family.</text>
</comment>
<dbReference type="SFLD" id="SFLDG01135">
    <property type="entry name" value="C1.5.6:_HAD__Beta-PGM__Phospha"/>
    <property type="match status" value="1"/>
</dbReference>
<reference evidence="3" key="2">
    <citation type="submission" date="2021-04" db="EMBL/GenBank/DDBJ databases">
        <authorList>
            <person name="Gilroy R."/>
        </authorList>
    </citation>
    <scope>NUCLEOTIDE SEQUENCE</scope>
    <source>
        <strain evidence="3">CHK180-15479</strain>
    </source>
</reference>
<dbReference type="SUPFAM" id="SSF56784">
    <property type="entry name" value="HAD-like"/>
    <property type="match status" value="1"/>
</dbReference>
<dbReference type="AlphaFoldDB" id="A0A9D2N1R5"/>
<dbReference type="PANTHER" id="PTHR43434:SF19">
    <property type="entry name" value="PHOSPHONOACETALDEHYDE HYDROLASE"/>
    <property type="match status" value="1"/>
</dbReference>
<dbReference type="GO" id="GO:0050194">
    <property type="term" value="F:phosphonoacetaldehyde hydrolase activity"/>
    <property type="evidence" value="ECO:0007669"/>
    <property type="project" value="UniProtKB-UniRule"/>
</dbReference>
<keyword evidence="2" id="KW-0460">Magnesium</keyword>
<keyword evidence="2" id="KW-0479">Metal-binding</keyword>
<dbReference type="SFLD" id="SFLDG01129">
    <property type="entry name" value="C1.5:_HAD__Beta-PGM__Phosphata"/>
    <property type="match status" value="1"/>
</dbReference>
<dbReference type="GO" id="GO:0000287">
    <property type="term" value="F:magnesium ion binding"/>
    <property type="evidence" value="ECO:0007669"/>
    <property type="project" value="UniProtKB-UniRule"/>
</dbReference>
<feature type="binding site" evidence="2">
    <location>
        <position position="15"/>
    </location>
    <ligand>
        <name>Mg(2+)</name>
        <dbReference type="ChEBI" id="CHEBI:18420"/>
    </ligand>
</feature>
<organism evidence="3 4">
    <name type="scientific">Candidatus Enterocloster excrementipullorum</name>
    <dbReference type="NCBI Taxonomy" id="2838559"/>
    <lineage>
        <taxon>Bacteria</taxon>
        <taxon>Bacillati</taxon>
        <taxon>Bacillota</taxon>
        <taxon>Clostridia</taxon>
        <taxon>Lachnospirales</taxon>
        <taxon>Lachnospiraceae</taxon>
        <taxon>Enterocloster</taxon>
    </lineage>
</organism>
<protein>
    <recommendedName>
        <fullName evidence="2">Phosphonoacetaldehyde hydrolase</fullName>
        <shortName evidence="2">Phosphonatase</shortName>
        <ecNumber evidence="2">3.11.1.1</ecNumber>
    </recommendedName>
    <alternativeName>
        <fullName evidence="2">Phosphonoacetaldehyde phosphonohydrolase</fullName>
    </alternativeName>
</protein>
<dbReference type="Pfam" id="PF00702">
    <property type="entry name" value="Hydrolase"/>
    <property type="match status" value="1"/>
</dbReference>
<dbReference type="SFLD" id="SFLDS00003">
    <property type="entry name" value="Haloacid_Dehalogenase"/>
    <property type="match status" value="1"/>
</dbReference>
<dbReference type="GO" id="GO:0008967">
    <property type="term" value="F:phosphoglycolate phosphatase activity"/>
    <property type="evidence" value="ECO:0007669"/>
    <property type="project" value="TreeGrafter"/>
</dbReference>
<dbReference type="InterPro" id="IPR006439">
    <property type="entry name" value="HAD-SF_hydro_IA"/>
</dbReference>
<comment type="caution">
    <text evidence="3">The sequence shown here is derived from an EMBL/GenBank/DDBJ whole genome shotgun (WGS) entry which is preliminary data.</text>
</comment>